<proteinExistence type="inferred from homology"/>
<dbReference type="STRING" id="550447.SAMN05428946_2116"/>
<comment type="function">
    <text evidence="4">Involved in correct processing of both the 5' and 3' ends of 23S rRNA precursor. Processes 30S rRNA precursor transcript even in absence of ribonuclease 3 (Rnc); Rnc processes 30S rRNA into smaller rRNA precursors.</text>
</comment>
<reference evidence="7" key="1">
    <citation type="submission" date="2017-01" db="EMBL/GenBank/DDBJ databases">
        <authorList>
            <person name="Varghese N."/>
            <person name="Submissions S."/>
        </authorList>
    </citation>
    <scope>NUCLEOTIDE SEQUENCE [LARGE SCALE GENOMIC DNA]</scope>
    <source>
        <strain evidence="7">MNA4</strain>
    </source>
</reference>
<keyword evidence="3 4" id="KW-0378">Hydrolase</keyword>
<comment type="subcellular location">
    <subcellularLocation>
        <location evidence="4">Cytoplasm</location>
    </subcellularLocation>
</comment>
<dbReference type="GO" id="GO:0005737">
    <property type="term" value="C:cytoplasm"/>
    <property type="evidence" value="ECO:0007669"/>
    <property type="project" value="UniProtKB-SubCell"/>
</dbReference>
<evidence type="ECO:0000256" key="4">
    <source>
        <dbReference type="HAMAP-Rule" id="MF_01468"/>
    </source>
</evidence>
<dbReference type="InterPro" id="IPR000999">
    <property type="entry name" value="RNase_III_dom"/>
</dbReference>
<keyword evidence="4" id="KW-0699">rRNA-binding</keyword>
<keyword evidence="4" id="KW-0963">Cytoplasm</keyword>
<comment type="cofactor">
    <cofactor evidence="4">
        <name>Mg(2+)</name>
        <dbReference type="ChEBI" id="CHEBI:18420"/>
    </cofactor>
</comment>
<dbReference type="InterPro" id="IPR036389">
    <property type="entry name" value="RNase_III_sf"/>
</dbReference>
<name>A0A1U7PLB9_9BACI</name>
<keyword evidence="4" id="KW-0698">rRNA processing</keyword>
<accession>A0A1U7PLB9</accession>
<dbReference type="SMART" id="SM00535">
    <property type="entry name" value="RIBOc"/>
    <property type="match status" value="1"/>
</dbReference>
<feature type="active site" evidence="4">
    <location>
        <position position="29"/>
    </location>
</feature>
<keyword evidence="7" id="KW-1185">Reference proteome</keyword>
<dbReference type="Pfam" id="PF00636">
    <property type="entry name" value="Ribonuclease_3"/>
    <property type="match status" value="1"/>
</dbReference>
<sequence>MEKGLIRMAAITESDIRQLNALTLAYMGDAVYEQAVREHLIRSGRVKPNTLHRLATNYVSAVAQASAVRAMEADGFLSEGELAVVRRGRNAKSGHSPKSTDIQTYNYSSAFEALVGWLYLLGRTERLGEVIGRAISHAEAEREDGR</sequence>
<dbReference type="PANTHER" id="PTHR34276:SF1">
    <property type="entry name" value="MINI-RIBONUCLEASE 3"/>
    <property type="match status" value="1"/>
</dbReference>
<dbReference type="EC" id="3.1.26.-" evidence="4"/>
<comment type="subunit">
    <text evidence="4">Homodimer.</text>
</comment>
<dbReference type="EMBL" id="FTPL01000003">
    <property type="protein sequence ID" value="SIT87525.1"/>
    <property type="molecule type" value="Genomic_DNA"/>
</dbReference>
<dbReference type="SUPFAM" id="SSF69065">
    <property type="entry name" value="RNase III domain-like"/>
    <property type="match status" value="1"/>
</dbReference>
<keyword evidence="4" id="KW-0690">Ribosome biogenesis</keyword>
<dbReference type="HAMAP" id="MF_01468">
    <property type="entry name" value="RNase_Mini_III"/>
    <property type="match status" value="1"/>
</dbReference>
<dbReference type="PANTHER" id="PTHR34276">
    <property type="entry name" value="MINI-RIBONUCLEASE 3"/>
    <property type="match status" value="1"/>
</dbReference>
<evidence type="ECO:0000313" key="6">
    <source>
        <dbReference type="EMBL" id="SIT87525.1"/>
    </source>
</evidence>
<evidence type="ECO:0000256" key="2">
    <source>
        <dbReference type="ARBA" id="ARBA00022759"/>
    </source>
</evidence>
<feature type="domain" description="RNase III" evidence="5">
    <location>
        <begin position="4"/>
        <end position="140"/>
    </location>
</feature>
<dbReference type="GO" id="GO:0006364">
    <property type="term" value="P:rRNA processing"/>
    <property type="evidence" value="ECO:0007669"/>
    <property type="project" value="UniProtKB-UniRule"/>
</dbReference>
<dbReference type="Proteomes" id="UP000187550">
    <property type="component" value="Unassembled WGS sequence"/>
</dbReference>
<organism evidence="6 7">
    <name type="scientific">Edaphobacillus lindanitolerans</name>
    <dbReference type="NCBI Taxonomy" id="550447"/>
    <lineage>
        <taxon>Bacteria</taxon>
        <taxon>Bacillati</taxon>
        <taxon>Bacillota</taxon>
        <taxon>Bacilli</taxon>
        <taxon>Bacillales</taxon>
        <taxon>Bacillaceae</taxon>
        <taxon>Edaphobacillus</taxon>
    </lineage>
</organism>
<dbReference type="Gene3D" id="1.10.1520.10">
    <property type="entry name" value="Ribonuclease III domain"/>
    <property type="match status" value="1"/>
</dbReference>
<dbReference type="InterPro" id="IPR008226">
    <property type="entry name" value="Mini3_fam"/>
</dbReference>
<dbReference type="GO" id="GO:0004525">
    <property type="term" value="F:ribonuclease III activity"/>
    <property type="evidence" value="ECO:0007669"/>
    <property type="project" value="InterPro"/>
</dbReference>
<dbReference type="GO" id="GO:0019843">
    <property type="term" value="F:rRNA binding"/>
    <property type="evidence" value="ECO:0007669"/>
    <property type="project" value="UniProtKB-UniRule"/>
</dbReference>
<evidence type="ECO:0000259" key="5">
    <source>
        <dbReference type="SMART" id="SM00535"/>
    </source>
</evidence>
<keyword evidence="2 4" id="KW-0255">Endonuclease</keyword>
<dbReference type="AlphaFoldDB" id="A0A1U7PLB9"/>
<evidence type="ECO:0000256" key="1">
    <source>
        <dbReference type="ARBA" id="ARBA00022722"/>
    </source>
</evidence>
<keyword evidence="4" id="KW-0460">Magnesium</keyword>
<evidence type="ECO:0000256" key="3">
    <source>
        <dbReference type="ARBA" id="ARBA00022801"/>
    </source>
</evidence>
<protein>
    <recommendedName>
        <fullName evidence="4">Mini-ribonuclease 3</fullName>
        <shortName evidence="4">Mini-3</shortName>
        <shortName evidence="4">Mini-RNase 3</shortName>
        <ecNumber evidence="4">3.1.26.-</ecNumber>
    </recommendedName>
    <alternativeName>
        <fullName evidence="4">Mini-RNase III</fullName>
        <shortName evidence="4">Mini-III</shortName>
    </alternativeName>
</protein>
<keyword evidence="1 4" id="KW-0540">Nuclease</keyword>
<dbReference type="PIRSF" id="PIRSF005520">
    <property type="entry name" value="UCP005520"/>
    <property type="match status" value="1"/>
</dbReference>
<keyword evidence="4" id="KW-0694">RNA-binding</keyword>
<comment type="similarity">
    <text evidence="4">Belongs to the MrnC RNase family.</text>
</comment>
<gene>
    <name evidence="4" type="primary">mrnC</name>
    <name evidence="6" type="ORF">SAMN05428946_2116</name>
</gene>
<evidence type="ECO:0000313" key="7">
    <source>
        <dbReference type="Proteomes" id="UP000187550"/>
    </source>
</evidence>